<evidence type="ECO:0000256" key="2">
    <source>
        <dbReference type="ARBA" id="ARBA00007870"/>
    </source>
</evidence>
<dbReference type="AlphaFoldDB" id="A0A6M4M9U6"/>
<dbReference type="SUPFAM" id="SSF51735">
    <property type="entry name" value="NAD(P)-binding Rossmann-fold domains"/>
    <property type="match status" value="1"/>
</dbReference>
<evidence type="ECO:0000256" key="9">
    <source>
        <dbReference type="ARBA" id="ARBA00048793"/>
    </source>
</evidence>
<dbReference type="InterPro" id="IPR013328">
    <property type="entry name" value="6PGD_dom2"/>
</dbReference>
<dbReference type="GO" id="GO:0015940">
    <property type="term" value="P:pantothenate biosynthetic process"/>
    <property type="evidence" value="ECO:0007669"/>
    <property type="project" value="UniProtKB-UniPathway"/>
</dbReference>
<dbReference type="Pfam" id="PF02558">
    <property type="entry name" value="ApbA"/>
    <property type="match status" value="1"/>
</dbReference>
<dbReference type="Gene3D" id="3.40.50.720">
    <property type="entry name" value="NAD(P)-binding Rossmann-like Domain"/>
    <property type="match status" value="1"/>
</dbReference>
<dbReference type="EMBL" id="CP052766">
    <property type="protein sequence ID" value="QJR79924.1"/>
    <property type="molecule type" value="Genomic_DNA"/>
</dbReference>
<keyword evidence="5 10" id="KW-0566">Pantothenate biosynthesis</keyword>
<evidence type="ECO:0000259" key="11">
    <source>
        <dbReference type="Pfam" id="PF02558"/>
    </source>
</evidence>
<feature type="domain" description="Ketopantoate reductase C-terminal" evidence="12">
    <location>
        <begin position="176"/>
        <end position="297"/>
    </location>
</feature>
<dbReference type="InterPro" id="IPR013332">
    <property type="entry name" value="KPR_N"/>
</dbReference>
<dbReference type="InterPro" id="IPR036291">
    <property type="entry name" value="NAD(P)-bd_dom_sf"/>
</dbReference>
<reference evidence="13 14" key="2">
    <citation type="submission" date="2020-04" db="EMBL/GenBank/DDBJ databases">
        <title>Complete genome sequence of Alteromonas pelagimontana 5.12T.</title>
        <authorList>
            <person name="Sinha R.K."/>
            <person name="Krishnan K.P."/>
            <person name="Kurian J.P."/>
        </authorList>
    </citation>
    <scope>NUCLEOTIDE SEQUENCE [LARGE SCALE GENOMIC DNA]</scope>
    <source>
        <strain evidence="13 14">5.12</strain>
    </source>
</reference>
<dbReference type="RefSeq" id="WP_075608760.1">
    <property type="nucleotide sequence ID" value="NZ_CP052766.1"/>
</dbReference>
<comment type="similarity">
    <text evidence="2 10">Belongs to the ketopantoate reductase family.</text>
</comment>
<dbReference type="PANTHER" id="PTHR43765">
    <property type="entry name" value="2-DEHYDROPANTOATE 2-REDUCTASE-RELATED"/>
    <property type="match status" value="1"/>
</dbReference>
<sequence>MTELALRIVGSGAIGSLLGAGAEQAAIPYSLMPRKNTSRTLEVIKQNRETVRLKHNAPEPQTLTEKDILVLPLKAYQLADAARAWQHRLLPSTPVLLLHNGMGGYEAVRQYLPQNPLFLATTSHAALRVSSNCVQHTGSGRTDIGPAPDTTRSEDLAHQIVRVFSACFAPINWREDMLSALWIKLTVNAVINPLTAIHNIPNGELAKPEYTSCIASVITEIFRVMRSEGYDISKDALRERVYEVIHASAANYSSMHQDIAHQRATEIDAINGYVIRTAKKKGIDVSTNSFLYEKVCALQASKGVLT</sequence>
<protein>
    <recommendedName>
        <fullName evidence="4 10">2-dehydropantoate 2-reductase</fullName>
        <ecNumber evidence="3 10">1.1.1.169</ecNumber>
    </recommendedName>
    <alternativeName>
        <fullName evidence="8 10">Ketopantoate reductase</fullName>
    </alternativeName>
</protein>
<evidence type="ECO:0000256" key="1">
    <source>
        <dbReference type="ARBA" id="ARBA00004994"/>
    </source>
</evidence>
<dbReference type="KEGG" id="apel:CA267_003550"/>
<dbReference type="GO" id="GO:0005737">
    <property type="term" value="C:cytoplasm"/>
    <property type="evidence" value="ECO:0007669"/>
    <property type="project" value="TreeGrafter"/>
</dbReference>
<evidence type="ECO:0000259" key="12">
    <source>
        <dbReference type="Pfam" id="PF08546"/>
    </source>
</evidence>
<keyword evidence="14" id="KW-1185">Reference proteome</keyword>
<dbReference type="Proteomes" id="UP000219285">
    <property type="component" value="Chromosome"/>
</dbReference>
<dbReference type="SUPFAM" id="SSF48179">
    <property type="entry name" value="6-phosphogluconate dehydrogenase C-terminal domain-like"/>
    <property type="match status" value="1"/>
</dbReference>
<dbReference type="Gene3D" id="1.10.1040.10">
    <property type="entry name" value="N-(1-d-carboxylethyl)-l-norvaline Dehydrogenase, domain 2"/>
    <property type="match status" value="1"/>
</dbReference>
<dbReference type="FunFam" id="1.10.1040.10:FF:000017">
    <property type="entry name" value="2-dehydropantoate 2-reductase"/>
    <property type="match status" value="1"/>
</dbReference>
<keyword evidence="6 10" id="KW-0521">NADP</keyword>
<dbReference type="GO" id="GO:0050661">
    <property type="term" value="F:NADP binding"/>
    <property type="evidence" value="ECO:0007669"/>
    <property type="project" value="TreeGrafter"/>
</dbReference>
<comment type="function">
    <text evidence="10">Catalyzes the NADPH-dependent reduction of ketopantoate into pantoic acid.</text>
</comment>
<dbReference type="PANTHER" id="PTHR43765:SF2">
    <property type="entry name" value="2-DEHYDROPANTOATE 2-REDUCTASE"/>
    <property type="match status" value="1"/>
</dbReference>
<dbReference type="EC" id="1.1.1.169" evidence="3 10"/>
<proteinExistence type="inferred from homology"/>
<dbReference type="InterPro" id="IPR003710">
    <property type="entry name" value="ApbA"/>
</dbReference>
<comment type="catalytic activity">
    <reaction evidence="9 10">
        <text>(R)-pantoate + NADP(+) = 2-dehydropantoate + NADPH + H(+)</text>
        <dbReference type="Rhea" id="RHEA:16233"/>
        <dbReference type="ChEBI" id="CHEBI:11561"/>
        <dbReference type="ChEBI" id="CHEBI:15378"/>
        <dbReference type="ChEBI" id="CHEBI:15980"/>
        <dbReference type="ChEBI" id="CHEBI:57783"/>
        <dbReference type="ChEBI" id="CHEBI:58349"/>
        <dbReference type="EC" id="1.1.1.169"/>
    </reaction>
</comment>
<organism evidence="13 14">
    <name type="scientific">Alteromonas pelagimontana</name>
    <dbReference type="NCBI Taxonomy" id="1858656"/>
    <lineage>
        <taxon>Bacteria</taxon>
        <taxon>Pseudomonadati</taxon>
        <taxon>Pseudomonadota</taxon>
        <taxon>Gammaproteobacteria</taxon>
        <taxon>Alteromonadales</taxon>
        <taxon>Alteromonadaceae</taxon>
        <taxon>Alteromonas/Salinimonas group</taxon>
        <taxon>Alteromonas</taxon>
    </lineage>
</organism>
<evidence type="ECO:0000256" key="10">
    <source>
        <dbReference type="RuleBase" id="RU362068"/>
    </source>
</evidence>
<dbReference type="OrthoDB" id="6530772at2"/>
<evidence type="ECO:0000313" key="13">
    <source>
        <dbReference type="EMBL" id="QJR79924.1"/>
    </source>
</evidence>
<dbReference type="InterPro" id="IPR013752">
    <property type="entry name" value="KPA_reductase"/>
</dbReference>
<evidence type="ECO:0000256" key="7">
    <source>
        <dbReference type="ARBA" id="ARBA00023002"/>
    </source>
</evidence>
<keyword evidence="7 10" id="KW-0560">Oxidoreductase</keyword>
<evidence type="ECO:0000256" key="8">
    <source>
        <dbReference type="ARBA" id="ARBA00032024"/>
    </source>
</evidence>
<dbReference type="InterPro" id="IPR050838">
    <property type="entry name" value="Ketopantoate_reductase"/>
</dbReference>
<evidence type="ECO:0000256" key="3">
    <source>
        <dbReference type="ARBA" id="ARBA00013014"/>
    </source>
</evidence>
<evidence type="ECO:0000256" key="6">
    <source>
        <dbReference type="ARBA" id="ARBA00022857"/>
    </source>
</evidence>
<accession>A0A6M4M9U6</accession>
<evidence type="ECO:0000256" key="5">
    <source>
        <dbReference type="ARBA" id="ARBA00022655"/>
    </source>
</evidence>
<dbReference type="InterPro" id="IPR008927">
    <property type="entry name" value="6-PGluconate_DH-like_C_sf"/>
</dbReference>
<dbReference type="Pfam" id="PF08546">
    <property type="entry name" value="ApbA_C"/>
    <property type="match status" value="1"/>
</dbReference>
<dbReference type="GO" id="GO:0008677">
    <property type="term" value="F:2-dehydropantoate 2-reductase activity"/>
    <property type="evidence" value="ECO:0007669"/>
    <property type="project" value="UniProtKB-EC"/>
</dbReference>
<evidence type="ECO:0000313" key="14">
    <source>
        <dbReference type="Proteomes" id="UP000219285"/>
    </source>
</evidence>
<evidence type="ECO:0000256" key="4">
    <source>
        <dbReference type="ARBA" id="ARBA00019465"/>
    </source>
</evidence>
<name>A0A6M4M9U6_9ALTE</name>
<dbReference type="NCBIfam" id="TIGR00745">
    <property type="entry name" value="apbA_panE"/>
    <property type="match status" value="1"/>
</dbReference>
<comment type="pathway">
    <text evidence="1 10">Cofactor biosynthesis; (R)-pantothenate biosynthesis; (R)-pantoate from 3-methyl-2-oxobutanoate: step 2/2.</text>
</comment>
<dbReference type="UniPathway" id="UPA00028">
    <property type="reaction ID" value="UER00004"/>
</dbReference>
<gene>
    <name evidence="13" type="ORF">CA267_003550</name>
</gene>
<feature type="domain" description="Ketopantoate reductase N-terminal" evidence="11">
    <location>
        <begin position="8"/>
        <end position="148"/>
    </location>
</feature>
<reference evidence="14" key="1">
    <citation type="submission" date="2014-12" db="EMBL/GenBank/DDBJ databases">
        <title>Complete genome sequence of a multi-drug resistant Klebsiella pneumoniae.</title>
        <authorList>
            <person name="Hua X."/>
            <person name="Chen Q."/>
            <person name="Li X."/>
            <person name="Feng Y."/>
            <person name="Ruan Z."/>
            <person name="Yu Y."/>
        </authorList>
    </citation>
    <scope>NUCLEOTIDE SEQUENCE [LARGE SCALE GENOMIC DNA]</scope>
    <source>
        <strain evidence="14">5.12</strain>
    </source>
</reference>